<keyword evidence="3" id="KW-1185">Reference proteome</keyword>
<feature type="compositionally biased region" description="Polar residues" evidence="1">
    <location>
        <begin position="181"/>
        <end position="201"/>
    </location>
</feature>
<feature type="region of interest" description="Disordered" evidence="1">
    <location>
        <begin position="179"/>
        <end position="237"/>
    </location>
</feature>
<protein>
    <submittedName>
        <fullName evidence="2">Uncharacterized protein</fullName>
    </submittedName>
</protein>
<accession>A0A1R1YKB8</accession>
<evidence type="ECO:0000313" key="3">
    <source>
        <dbReference type="Proteomes" id="UP000187429"/>
    </source>
</evidence>
<evidence type="ECO:0000256" key="1">
    <source>
        <dbReference type="SAM" id="MobiDB-lite"/>
    </source>
</evidence>
<feature type="region of interest" description="Disordered" evidence="1">
    <location>
        <begin position="272"/>
        <end position="298"/>
    </location>
</feature>
<feature type="compositionally biased region" description="Polar residues" evidence="1">
    <location>
        <begin position="284"/>
        <end position="298"/>
    </location>
</feature>
<comment type="caution">
    <text evidence="2">The sequence shown here is derived from an EMBL/GenBank/DDBJ whole genome shotgun (WGS) entry which is preliminary data.</text>
</comment>
<reference evidence="3" key="1">
    <citation type="submission" date="2017-01" db="EMBL/GenBank/DDBJ databases">
        <authorList>
            <person name="Wang Y."/>
            <person name="White M."/>
            <person name="Kvist S."/>
            <person name="Moncalvo J.-M."/>
        </authorList>
    </citation>
    <scope>NUCLEOTIDE SEQUENCE [LARGE SCALE GENOMIC DNA]</scope>
    <source>
        <strain evidence="3">ID-206-W2</strain>
    </source>
</reference>
<dbReference type="EMBL" id="LSSM01001056">
    <property type="protein sequence ID" value="OMJ27348.1"/>
    <property type="molecule type" value="Genomic_DNA"/>
</dbReference>
<gene>
    <name evidence="2" type="ORF">AYI69_g3218</name>
</gene>
<sequence>MSGELHRKSSSDFDYPDTRMPYAPPNSGAIEALPVDDEIMDDDGHFDKICHSDPIVLEEQADGMKQALILSQDIRIGSFHRFQRHSTGKSGGTSHVFGVMESRRGKEAYKSQKTAHNLYALRLRNVVGRSVLLFSDKNTTLAYEGRGLIQLVPRYEDIRPERTELKLVRIQQPLLLPTVEPNLSSSTEGQTRTSNNDSGNANVKVRYLVLRPHGHVNLKPTPPTRKDDHNRSKKRKFYGLDKQSLELDIITISGVNSKPKVSKITPLNVSFQTNDESGVDPDTALSNSNFWTDESQTR</sequence>
<proteinExistence type="predicted"/>
<name>A0A1R1YKB8_9FUNG</name>
<dbReference type="OrthoDB" id="10505523at2759"/>
<organism evidence="2 3">
    <name type="scientific">Smittium culicis</name>
    <dbReference type="NCBI Taxonomy" id="133412"/>
    <lineage>
        <taxon>Eukaryota</taxon>
        <taxon>Fungi</taxon>
        <taxon>Fungi incertae sedis</taxon>
        <taxon>Zoopagomycota</taxon>
        <taxon>Kickxellomycotina</taxon>
        <taxon>Harpellomycetes</taxon>
        <taxon>Harpellales</taxon>
        <taxon>Legeriomycetaceae</taxon>
        <taxon>Smittium</taxon>
    </lineage>
</organism>
<dbReference type="AlphaFoldDB" id="A0A1R1YKB8"/>
<feature type="region of interest" description="Disordered" evidence="1">
    <location>
        <begin position="1"/>
        <end position="26"/>
    </location>
</feature>
<feature type="compositionally biased region" description="Basic and acidic residues" evidence="1">
    <location>
        <begin position="1"/>
        <end position="11"/>
    </location>
</feature>
<dbReference type="Proteomes" id="UP000187429">
    <property type="component" value="Unassembled WGS sequence"/>
</dbReference>
<evidence type="ECO:0000313" key="2">
    <source>
        <dbReference type="EMBL" id="OMJ27348.1"/>
    </source>
</evidence>